<evidence type="ECO:0000313" key="2">
    <source>
        <dbReference type="Proteomes" id="UP000006643"/>
    </source>
</evidence>
<protein>
    <submittedName>
        <fullName evidence="1">Uncharacterized protein</fullName>
    </submittedName>
</protein>
<dbReference type="InParanoid" id="D0NN58"/>
<dbReference type="Proteomes" id="UP000006643">
    <property type="component" value="Unassembled WGS sequence"/>
</dbReference>
<dbReference type="EMBL" id="DS028147">
    <property type="protein sequence ID" value="EEY61965.1"/>
    <property type="molecule type" value="Genomic_DNA"/>
</dbReference>
<gene>
    <name evidence="1" type="ORF">PITG_13942</name>
</gene>
<dbReference type="GeneID" id="9461635"/>
<accession>D0NN58</accession>
<organism evidence="1 2">
    <name type="scientific">Phytophthora infestans (strain T30-4)</name>
    <name type="common">Potato late blight agent</name>
    <dbReference type="NCBI Taxonomy" id="403677"/>
    <lineage>
        <taxon>Eukaryota</taxon>
        <taxon>Sar</taxon>
        <taxon>Stramenopiles</taxon>
        <taxon>Oomycota</taxon>
        <taxon>Peronosporomycetes</taxon>
        <taxon>Peronosporales</taxon>
        <taxon>Peronosporaceae</taxon>
        <taxon>Phytophthora</taxon>
    </lineage>
</organism>
<proteinExistence type="predicted"/>
<keyword evidence="2" id="KW-1185">Reference proteome</keyword>
<dbReference type="RefSeq" id="XP_002899605.1">
    <property type="nucleotide sequence ID" value="XM_002899559.1"/>
</dbReference>
<name>D0NN58_PHYIT</name>
<dbReference type="VEuPathDB" id="FungiDB:PITG_13942"/>
<dbReference type="AlphaFoldDB" id="D0NN58"/>
<reference evidence="2" key="1">
    <citation type="journal article" date="2009" name="Nature">
        <title>Genome sequence and analysis of the Irish potato famine pathogen Phytophthora infestans.</title>
        <authorList>
            <consortium name="The Broad Institute Genome Sequencing Platform"/>
            <person name="Haas B.J."/>
            <person name="Kamoun S."/>
            <person name="Zody M.C."/>
            <person name="Jiang R.H."/>
            <person name="Handsaker R.E."/>
            <person name="Cano L.M."/>
            <person name="Grabherr M."/>
            <person name="Kodira C.D."/>
            <person name="Raffaele S."/>
            <person name="Torto-Alalibo T."/>
            <person name="Bozkurt T.O."/>
            <person name="Ah-Fong A.M."/>
            <person name="Alvarado L."/>
            <person name="Anderson V.L."/>
            <person name="Armstrong M.R."/>
            <person name="Avrova A."/>
            <person name="Baxter L."/>
            <person name="Beynon J."/>
            <person name="Boevink P.C."/>
            <person name="Bollmann S.R."/>
            <person name="Bos J.I."/>
            <person name="Bulone V."/>
            <person name="Cai G."/>
            <person name="Cakir C."/>
            <person name="Carrington J.C."/>
            <person name="Chawner M."/>
            <person name="Conti L."/>
            <person name="Costanzo S."/>
            <person name="Ewan R."/>
            <person name="Fahlgren N."/>
            <person name="Fischbach M.A."/>
            <person name="Fugelstad J."/>
            <person name="Gilroy E.M."/>
            <person name="Gnerre S."/>
            <person name="Green P.J."/>
            <person name="Grenville-Briggs L.J."/>
            <person name="Griffith J."/>
            <person name="Grunwald N.J."/>
            <person name="Horn K."/>
            <person name="Horner N.R."/>
            <person name="Hu C.H."/>
            <person name="Huitema E."/>
            <person name="Jeong D.H."/>
            <person name="Jones A.M."/>
            <person name="Jones J.D."/>
            <person name="Jones R.W."/>
            <person name="Karlsson E.K."/>
            <person name="Kunjeti S.G."/>
            <person name="Lamour K."/>
            <person name="Liu Z."/>
            <person name="Ma L."/>
            <person name="Maclean D."/>
            <person name="Chibucos M.C."/>
            <person name="McDonald H."/>
            <person name="McWalters J."/>
            <person name="Meijer H.J."/>
            <person name="Morgan W."/>
            <person name="Morris P.F."/>
            <person name="Munro C.A."/>
            <person name="O'Neill K."/>
            <person name="Ospina-Giraldo M."/>
            <person name="Pinzon A."/>
            <person name="Pritchard L."/>
            <person name="Ramsahoye B."/>
            <person name="Ren Q."/>
            <person name="Restrepo S."/>
            <person name="Roy S."/>
            <person name="Sadanandom A."/>
            <person name="Savidor A."/>
            <person name="Schornack S."/>
            <person name="Schwartz D.C."/>
            <person name="Schumann U.D."/>
            <person name="Schwessinger B."/>
            <person name="Seyer L."/>
            <person name="Sharpe T."/>
            <person name="Silvar C."/>
            <person name="Song J."/>
            <person name="Studholme D.J."/>
            <person name="Sykes S."/>
            <person name="Thines M."/>
            <person name="van de Vondervoort P.J."/>
            <person name="Phuntumart V."/>
            <person name="Wawra S."/>
            <person name="Weide R."/>
            <person name="Win J."/>
            <person name="Young C."/>
            <person name="Zhou S."/>
            <person name="Fry W."/>
            <person name="Meyers B.C."/>
            <person name="van West P."/>
            <person name="Ristaino J."/>
            <person name="Govers F."/>
            <person name="Birch P.R."/>
            <person name="Whisson S.C."/>
            <person name="Judelson H.S."/>
            <person name="Nusbaum C."/>
        </authorList>
    </citation>
    <scope>NUCLEOTIDE SEQUENCE [LARGE SCALE GENOMIC DNA]</scope>
    <source>
        <strain evidence="2">T30-4</strain>
    </source>
</reference>
<sequence>MGGSRAPGASESIFCATTSFLFAAEPEKGSLHRPTPSRRWMASAIKRVSRKTCSMFLLFTTLTRPTADVAWNKLLKNFKPDIYARDGCIYNHPQL</sequence>
<evidence type="ECO:0000313" key="1">
    <source>
        <dbReference type="EMBL" id="EEY61965.1"/>
    </source>
</evidence>
<dbReference type="HOGENOM" id="CLU_2377349_0_0_1"/>
<dbReference type="KEGG" id="pif:PITG_13942"/>